<dbReference type="PRINTS" id="PR00031">
    <property type="entry name" value="HTHREPRESSR"/>
</dbReference>
<evidence type="ECO:0000256" key="4">
    <source>
        <dbReference type="ARBA" id="ARBA00023155"/>
    </source>
</evidence>
<evidence type="ECO:0000256" key="1">
    <source>
        <dbReference type="ARBA" id="ARBA00004123"/>
    </source>
</evidence>
<dbReference type="EnsemblPlants" id="Pp3c14_21680V3.1">
    <property type="protein sequence ID" value="Pp3c14_21680V3.1"/>
    <property type="gene ID" value="Pp3c14_21680"/>
</dbReference>
<dbReference type="GO" id="GO:0005634">
    <property type="term" value="C:nucleus"/>
    <property type="evidence" value="ECO:0000318"/>
    <property type="project" value="GO_Central"/>
</dbReference>
<dbReference type="Proteomes" id="UP000006727">
    <property type="component" value="Chromosome 14"/>
</dbReference>
<dbReference type="InterPro" id="IPR009057">
    <property type="entry name" value="Homeodomain-like_sf"/>
</dbReference>
<dbReference type="SUPFAM" id="SSF46689">
    <property type="entry name" value="Homeodomain-like"/>
    <property type="match status" value="1"/>
</dbReference>
<dbReference type="GO" id="GO:0043565">
    <property type="term" value="F:sequence-specific DNA binding"/>
    <property type="evidence" value="ECO:0000318"/>
    <property type="project" value="GO_Central"/>
</dbReference>
<dbReference type="PaxDb" id="3218-PP1S34_327V6.1"/>
<feature type="region of interest" description="Disordered" evidence="12">
    <location>
        <begin position="203"/>
        <end position="288"/>
    </location>
</feature>
<feature type="compositionally biased region" description="Low complexity" evidence="12">
    <location>
        <begin position="263"/>
        <end position="274"/>
    </location>
</feature>
<comment type="similarity">
    <text evidence="7">Belongs to the HD-ZIP homeobox family. Class I subfamily.</text>
</comment>
<sequence length="357" mass="39760">MAALGRAGETMSMTATGLSSFGGQNLMRMMNDMGISNSLVAMLTSCNPHAGFRVSSSGGGLEEEATGRGQKRPHYPISDKGPGEEPEEGDDCCYDGAHPMEKKRRLSFEQVRSLERNFEMEIKLEPDRKMKLAKELGLQPRQIAVWFQNRRARWKTKQLERDFELLNSGYSKLKRDFEKVLEEKDVLKAELVRLSAKIIPKDSQSVDFSQSEKDSHCKPTANDPAKSDKLKESKPATPKDNQSTRSSPTTVVCSATTLEAEITSTSSGSNSSDLLDADSPRTTDSNPREEQLANYCGQLLPENFVGHLTVEEAVNTSQKVYSVKLEDGCHHFQVDATSGYFLPPMAEQSILPWWDWP</sequence>
<evidence type="ECO:0000256" key="5">
    <source>
        <dbReference type="ARBA" id="ARBA00023163"/>
    </source>
</evidence>
<dbReference type="EnsemblPlants" id="Pp3c14_21680V3.2">
    <property type="protein sequence ID" value="Pp3c14_21680V3.2"/>
    <property type="gene ID" value="Pp3c14_21680"/>
</dbReference>
<evidence type="ECO:0000256" key="9">
    <source>
        <dbReference type="PROSITE-ProRule" id="PRU00108"/>
    </source>
</evidence>
<dbReference type="Gramene" id="Pp3c14_21680V3.1">
    <property type="protein sequence ID" value="Pp3c14_21680V3.1"/>
    <property type="gene ID" value="Pp3c14_21680"/>
</dbReference>
<evidence type="ECO:0000259" key="13">
    <source>
        <dbReference type="PROSITE" id="PS50071"/>
    </source>
</evidence>
<dbReference type="FunFam" id="1.10.10.60:FF:000242">
    <property type="entry name" value="Homeobox-leucine zipper protein HOX13"/>
    <property type="match status" value="1"/>
</dbReference>
<keyword evidence="11" id="KW-0175">Coiled coil</keyword>
<name>A0A2K1JIR2_PHYPA</name>
<evidence type="ECO:0000256" key="7">
    <source>
        <dbReference type="ARBA" id="ARBA00025748"/>
    </source>
</evidence>
<feature type="domain" description="Homeobox" evidence="13">
    <location>
        <begin position="97"/>
        <end position="157"/>
    </location>
</feature>
<evidence type="ECO:0000313" key="15">
    <source>
        <dbReference type="EnsemblPlants" id="Pp3c14_21680V3.1"/>
    </source>
</evidence>
<proteinExistence type="inferred from homology"/>
<comment type="function">
    <text evidence="8">Probable transcription factor.</text>
</comment>
<dbReference type="InterPro" id="IPR017970">
    <property type="entry name" value="Homeobox_CS"/>
</dbReference>
<evidence type="ECO:0000256" key="8">
    <source>
        <dbReference type="ARBA" id="ARBA00037260"/>
    </source>
</evidence>
<dbReference type="PROSITE" id="PS50071">
    <property type="entry name" value="HOMEOBOX_2"/>
    <property type="match status" value="1"/>
</dbReference>
<dbReference type="PANTHER" id="PTHR24326">
    <property type="entry name" value="HOMEOBOX-LEUCINE ZIPPER PROTEIN"/>
    <property type="match status" value="1"/>
</dbReference>
<keyword evidence="6 9" id="KW-0539">Nucleus</keyword>
<dbReference type="InterPro" id="IPR003106">
    <property type="entry name" value="Leu_zip_homeo"/>
</dbReference>
<evidence type="ECO:0000256" key="2">
    <source>
        <dbReference type="ARBA" id="ARBA00023015"/>
    </source>
</evidence>
<keyword evidence="5" id="KW-0804">Transcription</keyword>
<keyword evidence="2" id="KW-0805">Transcription regulation</keyword>
<gene>
    <name evidence="14" type="ORF">PHYPA_018844</name>
</gene>
<dbReference type="InterPro" id="IPR001356">
    <property type="entry name" value="HD"/>
</dbReference>
<dbReference type="InParanoid" id="A0A2K1JIR2"/>
<keyword evidence="16" id="KW-1185">Reference proteome</keyword>
<reference evidence="15" key="3">
    <citation type="submission" date="2020-12" db="UniProtKB">
        <authorList>
            <consortium name="EnsemblPlants"/>
        </authorList>
    </citation>
    <scope>IDENTIFICATION</scope>
</reference>
<dbReference type="EMBL" id="ABEU02000014">
    <property type="protein sequence ID" value="PNR41441.1"/>
    <property type="molecule type" value="Genomic_DNA"/>
</dbReference>
<reference evidence="14 16" key="1">
    <citation type="journal article" date="2008" name="Science">
        <title>The Physcomitrella genome reveals evolutionary insights into the conquest of land by plants.</title>
        <authorList>
            <person name="Rensing S."/>
            <person name="Lang D."/>
            <person name="Zimmer A."/>
            <person name="Terry A."/>
            <person name="Salamov A."/>
            <person name="Shapiro H."/>
            <person name="Nishiyama T."/>
            <person name="Perroud P.-F."/>
            <person name="Lindquist E."/>
            <person name="Kamisugi Y."/>
            <person name="Tanahashi T."/>
            <person name="Sakakibara K."/>
            <person name="Fujita T."/>
            <person name="Oishi K."/>
            <person name="Shin-I T."/>
            <person name="Kuroki Y."/>
            <person name="Toyoda A."/>
            <person name="Suzuki Y."/>
            <person name="Hashimoto A."/>
            <person name="Yamaguchi K."/>
            <person name="Sugano A."/>
            <person name="Kohara Y."/>
            <person name="Fujiyama A."/>
            <person name="Anterola A."/>
            <person name="Aoki S."/>
            <person name="Ashton N."/>
            <person name="Barbazuk W.B."/>
            <person name="Barker E."/>
            <person name="Bennetzen J."/>
            <person name="Bezanilla M."/>
            <person name="Blankenship R."/>
            <person name="Cho S.H."/>
            <person name="Dutcher S."/>
            <person name="Estelle M."/>
            <person name="Fawcett J.A."/>
            <person name="Gundlach H."/>
            <person name="Hanada K."/>
            <person name="Heyl A."/>
            <person name="Hicks K.A."/>
            <person name="Hugh J."/>
            <person name="Lohr M."/>
            <person name="Mayer K."/>
            <person name="Melkozernov A."/>
            <person name="Murata T."/>
            <person name="Nelson D."/>
            <person name="Pils B."/>
            <person name="Prigge M."/>
            <person name="Reiss B."/>
            <person name="Renner T."/>
            <person name="Rombauts S."/>
            <person name="Rushton P."/>
            <person name="Sanderfoot A."/>
            <person name="Schween G."/>
            <person name="Shiu S.-H."/>
            <person name="Stueber K."/>
            <person name="Theodoulou F.L."/>
            <person name="Tu H."/>
            <person name="Van de Peer Y."/>
            <person name="Verrier P.J."/>
            <person name="Waters E."/>
            <person name="Wood A."/>
            <person name="Yang L."/>
            <person name="Cove D."/>
            <person name="Cuming A."/>
            <person name="Hasebe M."/>
            <person name="Lucas S."/>
            <person name="Mishler D.B."/>
            <person name="Reski R."/>
            <person name="Grigoriev I."/>
            <person name="Quatrano R.S."/>
            <person name="Boore J.L."/>
        </authorList>
    </citation>
    <scope>NUCLEOTIDE SEQUENCE [LARGE SCALE GENOMIC DNA]</scope>
    <source>
        <strain evidence="15 16">cv. Gransden 2004</strain>
    </source>
</reference>
<keyword evidence="3 9" id="KW-0238">DNA-binding</keyword>
<dbReference type="GO" id="GO:0000981">
    <property type="term" value="F:DNA-binding transcription factor activity, RNA polymerase II-specific"/>
    <property type="evidence" value="ECO:0007669"/>
    <property type="project" value="InterPro"/>
</dbReference>
<feature type="DNA-binding region" description="Homeobox" evidence="9">
    <location>
        <begin position="99"/>
        <end position="158"/>
    </location>
</feature>
<accession>A0A2K1JIR2</accession>
<feature type="compositionally biased region" description="Basic and acidic residues" evidence="12">
    <location>
        <begin position="278"/>
        <end position="288"/>
    </location>
</feature>
<feature type="compositionally biased region" description="Basic and acidic residues" evidence="12">
    <location>
        <begin position="225"/>
        <end position="234"/>
    </location>
</feature>
<dbReference type="PANTHER" id="PTHR24326:SF606">
    <property type="entry name" value="HOMEOBOX-LEUCINE ZIPPER PROTEIN ATHB-54"/>
    <property type="match status" value="1"/>
</dbReference>
<keyword evidence="4 9" id="KW-0371">Homeobox</keyword>
<dbReference type="SMART" id="SM00389">
    <property type="entry name" value="HOX"/>
    <property type="match status" value="1"/>
</dbReference>
<dbReference type="FunCoup" id="A0A2K1JIR2">
    <property type="interactions" value="16"/>
</dbReference>
<evidence type="ECO:0000256" key="6">
    <source>
        <dbReference type="ARBA" id="ARBA00023242"/>
    </source>
</evidence>
<evidence type="ECO:0000256" key="3">
    <source>
        <dbReference type="ARBA" id="ARBA00023125"/>
    </source>
</evidence>
<dbReference type="AlphaFoldDB" id="A0A2K1JIR2"/>
<feature type="compositionally biased region" description="Polar residues" evidence="12">
    <location>
        <begin position="239"/>
        <end position="257"/>
    </location>
</feature>
<feature type="coiled-coil region" evidence="11">
    <location>
        <begin position="170"/>
        <end position="197"/>
    </location>
</feature>
<dbReference type="Gramene" id="Pp3c14_21680V3.2">
    <property type="protein sequence ID" value="Pp3c14_21680V3.2"/>
    <property type="gene ID" value="Pp3c14_21680"/>
</dbReference>
<dbReference type="PROSITE" id="PS00027">
    <property type="entry name" value="HOMEOBOX_1"/>
    <property type="match status" value="1"/>
</dbReference>
<evidence type="ECO:0000313" key="16">
    <source>
        <dbReference type="Proteomes" id="UP000006727"/>
    </source>
</evidence>
<feature type="compositionally biased region" description="Acidic residues" evidence="12">
    <location>
        <begin position="84"/>
        <end position="93"/>
    </location>
</feature>
<dbReference type="Gene3D" id="1.10.10.60">
    <property type="entry name" value="Homeodomain-like"/>
    <property type="match status" value="1"/>
</dbReference>
<evidence type="ECO:0000256" key="12">
    <source>
        <dbReference type="SAM" id="MobiDB-lite"/>
    </source>
</evidence>
<reference evidence="14 16" key="2">
    <citation type="journal article" date="2018" name="Plant J.">
        <title>The Physcomitrella patens chromosome-scale assembly reveals moss genome structure and evolution.</title>
        <authorList>
            <person name="Lang D."/>
            <person name="Ullrich K.K."/>
            <person name="Murat F."/>
            <person name="Fuchs J."/>
            <person name="Jenkins J."/>
            <person name="Haas F.B."/>
            <person name="Piednoel M."/>
            <person name="Gundlach H."/>
            <person name="Van Bel M."/>
            <person name="Meyberg R."/>
            <person name="Vives C."/>
            <person name="Morata J."/>
            <person name="Symeonidi A."/>
            <person name="Hiss M."/>
            <person name="Muchero W."/>
            <person name="Kamisugi Y."/>
            <person name="Saleh O."/>
            <person name="Blanc G."/>
            <person name="Decker E.L."/>
            <person name="van Gessel N."/>
            <person name="Grimwood J."/>
            <person name="Hayes R.D."/>
            <person name="Graham S.W."/>
            <person name="Gunter L.E."/>
            <person name="McDaniel S.F."/>
            <person name="Hoernstein S.N.W."/>
            <person name="Larsson A."/>
            <person name="Li F.W."/>
            <person name="Perroud P.F."/>
            <person name="Phillips J."/>
            <person name="Ranjan P."/>
            <person name="Rokshar D.S."/>
            <person name="Rothfels C.J."/>
            <person name="Schneider L."/>
            <person name="Shu S."/>
            <person name="Stevenson D.W."/>
            <person name="Thummler F."/>
            <person name="Tillich M."/>
            <person name="Villarreal Aguilar J.C."/>
            <person name="Widiez T."/>
            <person name="Wong G.K."/>
            <person name="Wymore A."/>
            <person name="Zhang Y."/>
            <person name="Zimmer A.D."/>
            <person name="Quatrano R.S."/>
            <person name="Mayer K.F.X."/>
            <person name="Goodstein D."/>
            <person name="Casacuberta J.M."/>
            <person name="Vandepoele K."/>
            <person name="Reski R."/>
            <person name="Cuming A.C."/>
            <person name="Tuskan G.A."/>
            <person name="Maumus F."/>
            <person name="Salse J."/>
            <person name="Schmutz J."/>
            <person name="Rensing S.A."/>
        </authorList>
    </citation>
    <scope>NUCLEOTIDE SEQUENCE [LARGE SCALE GENOMIC DNA]</scope>
    <source>
        <strain evidence="15 16">cv. Gransden 2004</strain>
    </source>
</reference>
<protein>
    <recommendedName>
        <fullName evidence="13">Homeobox domain-containing protein</fullName>
    </recommendedName>
</protein>
<feature type="compositionally biased region" description="Polar residues" evidence="12">
    <location>
        <begin position="11"/>
        <end position="21"/>
    </location>
</feature>
<dbReference type="CDD" id="cd00086">
    <property type="entry name" value="homeodomain"/>
    <property type="match status" value="1"/>
</dbReference>
<dbReference type="InterPro" id="IPR045224">
    <property type="entry name" value="HDZip_class_I_plant"/>
</dbReference>
<evidence type="ECO:0000313" key="14">
    <source>
        <dbReference type="EMBL" id="PNR41441.1"/>
    </source>
</evidence>
<dbReference type="Pfam" id="PF02183">
    <property type="entry name" value="HALZ"/>
    <property type="match status" value="1"/>
</dbReference>
<feature type="region of interest" description="Disordered" evidence="12">
    <location>
        <begin position="52"/>
        <end position="96"/>
    </location>
</feature>
<evidence type="ECO:0000256" key="10">
    <source>
        <dbReference type="RuleBase" id="RU000682"/>
    </source>
</evidence>
<dbReference type="GO" id="GO:0045893">
    <property type="term" value="P:positive regulation of DNA-templated transcription"/>
    <property type="evidence" value="ECO:0000318"/>
    <property type="project" value="GO_Central"/>
</dbReference>
<organism evidence="14">
    <name type="scientific">Physcomitrium patens</name>
    <name type="common">Spreading-leaved earth moss</name>
    <name type="synonym">Physcomitrella patens</name>
    <dbReference type="NCBI Taxonomy" id="3218"/>
    <lineage>
        <taxon>Eukaryota</taxon>
        <taxon>Viridiplantae</taxon>
        <taxon>Streptophyta</taxon>
        <taxon>Embryophyta</taxon>
        <taxon>Bryophyta</taxon>
        <taxon>Bryophytina</taxon>
        <taxon>Bryopsida</taxon>
        <taxon>Funariidae</taxon>
        <taxon>Funariales</taxon>
        <taxon>Funariaceae</taxon>
        <taxon>Physcomitrium</taxon>
    </lineage>
</organism>
<dbReference type="InterPro" id="IPR000047">
    <property type="entry name" value="HTH_motif"/>
</dbReference>
<feature type="region of interest" description="Disordered" evidence="12">
    <location>
        <begin position="1"/>
        <end position="21"/>
    </location>
</feature>
<dbReference type="Pfam" id="PF00046">
    <property type="entry name" value="Homeodomain"/>
    <property type="match status" value="1"/>
</dbReference>
<comment type="subcellular location">
    <subcellularLocation>
        <location evidence="1 9 10">Nucleus</location>
    </subcellularLocation>
</comment>
<evidence type="ECO:0000256" key="11">
    <source>
        <dbReference type="SAM" id="Coils"/>
    </source>
</evidence>